<comment type="caution">
    <text evidence="1">The sequence shown here is derived from an EMBL/GenBank/DDBJ whole genome shotgun (WGS) entry which is preliminary data.</text>
</comment>
<dbReference type="Proteomes" id="UP001054945">
    <property type="component" value="Unassembled WGS sequence"/>
</dbReference>
<accession>A0AAV4N7M5</accession>
<sequence>MLGTFLGREGVHVLPLSAENQTPATANTTVVVDMQALQIKFTFQRMLPQYENKWDVREEGGLFLCWQYLPLSTENQTPAANTIVVVEMRTL</sequence>
<organism evidence="1 2">
    <name type="scientific">Caerostris extrusa</name>
    <name type="common">Bark spider</name>
    <name type="synonym">Caerostris bankana</name>
    <dbReference type="NCBI Taxonomy" id="172846"/>
    <lineage>
        <taxon>Eukaryota</taxon>
        <taxon>Metazoa</taxon>
        <taxon>Ecdysozoa</taxon>
        <taxon>Arthropoda</taxon>
        <taxon>Chelicerata</taxon>
        <taxon>Arachnida</taxon>
        <taxon>Araneae</taxon>
        <taxon>Araneomorphae</taxon>
        <taxon>Entelegynae</taxon>
        <taxon>Araneoidea</taxon>
        <taxon>Araneidae</taxon>
        <taxon>Caerostris</taxon>
    </lineage>
</organism>
<name>A0AAV4N7M5_CAEEX</name>
<proteinExistence type="predicted"/>
<evidence type="ECO:0000313" key="1">
    <source>
        <dbReference type="EMBL" id="GIX79497.1"/>
    </source>
</evidence>
<dbReference type="AlphaFoldDB" id="A0AAV4N7M5"/>
<dbReference type="EMBL" id="BPLR01002945">
    <property type="protein sequence ID" value="GIX79497.1"/>
    <property type="molecule type" value="Genomic_DNA"/>
</dbReference>
<reference evidence="1 2" key="1">
    <citation type="submission" date="2021-06" db="EMBL/GenBank/DDBJ databases">
        <title>Caerostris extrusa draft genome.</title>
        <authorList>
            <person name="Kono N."/>
            <person name="Arakawa K."/>
        </authorList>
    </citation>
    <scope>NUCLEOTIDE SEQUENCE [LARGE SCALE GENOMIC DNA]</scope>
</reference>
<gene>
    <name evidence="1" type="ORF">CEXT_330651</name>
</gene>
<protein>
    <submittedName>
        <fullName evidence="1">Uncharacterized protein</fullName>
    </submittedName>
</protein>
<evidence type="ECO:0000313" key="2">
    <source>
        <dbReference type="Proteomes" id="UP001054945"/>
    </source>
</evidence>
<keyword evidence="2" id="KW-1185">Reference proteome</keyword>